<accession>A0A6M3HU99</accession>
<dbReference type="NCBIfam" id="TIGR00639">
    <property type="entry name" value="PurN"/>
    <property type="match status" value="1"/>
</dbReference>
<evidence type="ECO:0000313" key="8">
    <source>
        <dbReference type="EMBL" id="QIV94815.1"/>
    </source>
</evidence>
<evidence type="ECO:0000256" key="2">
    <source>
        <dbReference type="ARBA" id="ARBA00022679"/>
    </source>
</evidence>
<dbReference type="CDD" id="cd08645">
    <property type="entry name" value="FMT_core_GART"/>
    <property type="match status" value="1"/>
</dbReference>
<reference evidence="8 9" key="1">
    <citation type="submission" date="2019-03" db="EMBL/GenBank/DDBJ databases">
        <title>Complete Genome Sequence of Allofrancisella frigidaquae Strain SYSU 10HL1970 Isolated from Water-Cooling Systems in China.</title>
        <authorList>
            <person name="Ohrman C."/>
            <person name="Uneklint I."/>
            <person name="Sjodin A."/>
        </authorList>
    </citation>
    <scope>NUCLEOTIDE SEQUENCE [LARGE SCALE GENOMIC DNA]</scope>
    <source>
        <strain evidence="8 9">SYSU 10HL1970</strain>
    </source>
</reference>
<comment type="function">
    <text evidence="6">Catalyzes the transfer of a formyl group from 10-formyltetrahydrofolate to 5-phospho-ribosyl-glycinamide (GAR), producing 5-phospho-ribosyl-N-formylglycinamide (FGAR) and tetrahydrofolate.</text>
</comment>
<dbReference type="InterPro" id="IPR004607">
    <property type="entry name" value="GART"/>
</dbReference>
<evidence type="ECO:0000256" key="6">
    <source>
        <dbReference type="HAMAP-Rule" id="MF_01930"/>
    </source>
</evidence>
<name>A0A6M3HU99_9GAMM</name>
<comment type="pathway">
    <text evidence="1 6">Purine metabolism; IMP biosynthesis via de novo pathway; N(2)-formyl-N(1)-(5-phospho-D-ribosyl)glycinamide from N(1)-(5-phospho-D-ribosyl)glycinamide (10-formyl THF route): step 1/1.</text>
</comment>
<feature type="binding site" evidence="6">
    <location>
        <begin position="14"/>
        <end position="16"/>
    </location>
    <ligand>
        <name>N(1)-(5-phospho-beta-D-ribosyl)glycinamide</name>
        <dbReference type="ChEBI" id="CHEBI:143788"/>
    </ligand>
</feature>
<dbReference type="PANTHER" id="PTHR43369">
    <property type="entry name" value="PHOSPHORIBOSYLGLYCINAMIDE FORMYLTRANSFERASE"/>
    <property type="match status" value="1"/>
</dbReference>
<dbReference type="Gene3D" id="3.40.50.170">
    <property type="entry name" value="Formyl transferase, N-terminal domain"/>
    <property type="match status" value="1"/>
</dbReference>
<dbReference type="GO" id="GO:0005737">
    <property type="term" value="C:cytoplasm"/>
    <property type="evidence" value="ECO:0007669"/>
    <property type="project" value="TreeGrafter"/>
</dbReference>
<evidence type="ECO:0000256" key="3">
    <source>
        <dbReference type="ARBA" id="ARBA00022755"/>
    </source>
</evidence>
<dbReference type="AlphaFoldDB" id="A0A6M3HU99"/>
<feature type="active site" description="Proton donor" evidence="6">
    <location>
        <position position="110"/>
    </location>
</feature>
<feature type="binding site" evidence="6">
    <location>
        <begin position="91"/>
        <end position="94"/>
    </location>
    <ligand>
        <name>(6R)-10-formyltetrahydrofolate</name>
        <dbReference type="ChEBI" id="CHEBI:195366"/>
    </ligand>
</feature>
<dbReference type="Pfam" id="PF00551">
    <property type="entry name" value="Formyl_trans_N"/>
    <property type="match status" value="1"/>
</dbReference>
<protein>
    <recommendedName>
        <fullName evidence="6">Phosphoribosylglycinamide formyltransferase</fullName>
        <ecNumber evidence="6">2.1.2.2</ecNumber>
    </recommendedName>
    <alternativeName>
        <fullName evidence="6">5'-phosphoribosylglycinamide transformylase</fullName>
    </alternativeName>
    <alternativeName>
        <fullName evidence="6">GAR transformylase</fullName>
        <shortName evidence="6">GART</shortName>
    </alternativeName>
</protein>
<dbReference type="EMBL" id="CP038017">
    <property type="protein sequence ID" value="QIV94815.1"/>
    <property type="molecule type" value="Genomic_DNA"/>
</dbReference>
<gene>
    <name evidence="6 8" type="primary">purN</name>
    <name evidence="8" type="ORF">E3E15_05385</name>
</gene>
<dbReference type="KEGG" id="afri:E3E15_05385"/>
<dbReference type="Proteomes" id="UP000503320">
    <property type="component" value="Chromosome"/>
</dbReference>
<feature type="binding site" evidence="6">
    <location>
        <position position="66"/>
    </location>
    <ligand>
        <name>(6R)-10-formyltetrahydrofolate</name>
        <dbReference type="ChEBI" id="CHEBI:195366"/>
    </ligand>
</feature>
<keyword evidence="3 6" id="KW-0658">Purine biosynthesis</keyword>
<evidence type="ECO:0000259" key="7">
    <source>
        <dbReference type="Pfam" id="PF00551"/>
    </source>
</evidence>
<keyword evidence="2 6" id="KW-0808">Transferase</keyword>
<dbReference type="UniPathway" id="UPA00074">
    <property type="reaction ID" value="UER00126"/>
</dbReference>
<dbReference type="InterPro" id="IPR036477">
    <property type="entry name" value="Formyl_transf_N_sf"/>
</dbReference>
<sequence>MSKLKLVILGSTRGSNMQAIIDAITIKQVDANIELVISNKKEAYILQRAKEHNIPNKFLSAKGLDREQYDQLLIQEIQSYNPDLIMLIGFMRILGKDFINYFRGKILNIHPSLLPKYAGLMDLAVHQSVIDAKEIKSGCTIHQVTEDVDGGQVVLQLECDVLATDMAETLKERVQKLESKAWVEVIKNWRKSNKNL</sequence>
<feature type="domain" description="Formyl transferase N-terminal" evidence="7">
    <location>
        <begin position="5"/>
        <end position="186"/>
    </location>
</feature>
<organism evidence="8 9">
    <name type="scientific">Allofrancisella frigidaquae</name>
    <dbReference type="NCBI Taxonomy" id="1085644"/>
    <lineage>
        <taxon>Bacteria</taxon>
        <taxon>Pseudomonadati</taxon>
        <taxon>Pseudomonadota</taxon>
        <taxon>Gammaproteobacteria</taxon>
        <taxon>Thiotrichales</taxon>
        <taxon>Francisellaceae</taxon>
        <taxon>Allofrancisella</taxon>
    </lineage>
</organism>
<evidence type="ECO:0000256" key="4">
    <source>
        <dbReference type="ARBA" id="ARBA00038440"/>
    </source>
</evidence>
<dbReference type="SUPFAM" id="SSF53328">
    <property type="entry name" value="Formyltransferase"/>
    <property type="match status" value="1"/>
</dbReference>
<evidence type="ECO:0000313" key="9">
    <source>
        <dbReference type="Proteomes" id="UP000503320"/>
    </source>
</evidence>
<dbReference type="HAMAP" id="MF_01930">
    <property type="entry name" value="PurN"/>
    <property type="match status" value="1"/>
</dbReference>
<dbReference type="GO" id="GO:0004644">
    <property type="term" value="F:phosphoribosylglycinamide formyltransferase activity"/>
    <property type="evidence" value="ECO:0007669"/>
    <property type="project" value="UniProtKB-UniRule"/>
</dbReference>
<evidence type="ECO:0000256" key="5">
    <source>
        <dbReference type="ARBA" id="ARBA00047664"/>
    </source>
</evidence>
<dbReference type="PANTHER" id="PTHR43369:SF2">
    <property type="entry name" value="PHOSPHORIBOSYLGLYCINAMIDE FORMYLTRANSFERASE"/>
    <property type="match status" value="1"/>
</dbReference>
<dbReference type="RefSeq" id="WP_035719974.1">
    <property type="nucleotide sequence ID" value="NZ_CP038017.1"/>
</dbReference>
<dbReference type="InterPro" id="IPR001555">
    <property type="entry name" value="GART_AS"/>
</dbReference>
<proteinExistence type="inferred from homology"/>
<comment type="similarity">
    <text evidence="4 6">Belongs to the GART family.</text>
</comment>
<dbReference type="InterPro" id="IPR002376">
    <property type="entry name" value="Formyl_transf_N"/>
</dbReference>
<comment type="catalytic activity">
    <reaction evidence="5 6">
        <text>N(1)-(5-phospho-beta-D-ribosyl)glycinamide + (6R)-10-formyltetrahydrofolate = N(2)-formyl-N(1)-(5-phospho-beta-D-ribosyl)glycinamide + (6S)-5,6,7,8-tetrahydrofolate + H(+)</text>
        <dbReference type="Rhea" id="RHEA:15053"/>
        <dbReference type="ChEBI" id="CHEBI:15378"/>
        <dbReference type="ChEBI" id="CHEBI:57453"/>
        <dbReference type="ChEBI" id="CHEBI:143788"/>
        <dbReference type="ChEBI" id="CHEBI:147286"/>
        <dbReference type="ChEBI" id="CHEBI:195366"/>
        <dbReference type="EC" id="2.1.2.2"/>
    </reaction>
</comment>
<evidence type="ECO:0000256" key="1">
    <source>
        <dbReference type="ARBA" id="ARBA00005054"/>
    </source>
</evidence>
<keyword evidence="9" id="KW-1185">Reference proteome</keyword>
<feature type="site" description="Raises pKa of active site His" evidence="6">
    <location>
        <position position="149"/>
    </location>
</feature>
<dbReference type="PROSITE" id="PS00373">
    <property type="entry name" value="GART"/>
    <property type="match status" value="1"/>
</dbReference>
<feature type="binding site" evidence="6">
    <location>
        <position position="108"/>
    </location>
    <ligand>
        <name>(6R)-10-formyltetrahydrofolate</name>
        <dbReference type="ChEBI" id="CHEBI:195366"/>
    </ligand>
</feature>
<dbReference type="GO" id="GO:0006189">
    <property type="term" value="P:'de novo' IMP biosynthetic process"/>
    <property type="evidence" value="ECO:0007669"/>
    <property type="project" value="UniProtKB-UniRule"/>
</dbReference>
<dbReference type="EC" id="2.1.2.2" evidence="6"/>